<organism evidence="8 9">
    <name type="scientific">Elsinoe australis</name>
    <dbReference type="NCBI Taxonomy" id="40998"/>
    <lineage>
        <taxon>Eukaryota</taxon>
        <taxon>Fungi</taxon>
        <taxon>Dikarya</taxon>
        <taxon>Ascomycota</taxon>
        <taxon>Pezizomycotina</taxon>
        <taxon>Dothideomycetes</taxon>
        <taxon>Dothideomycetidae</taxon>
        <taxon>Myriangiales</taxon>
        <taxon>Elsinoaceae</taxon>
        <taxon>Elsinoe</taxon>
    </lineage>
</organism>
<evidence type="ECO:0000256" key="1">
    <source>
        <dbReference type="ARBA" id="ARBA00001576"/>
    </source>
</evidence>
<dbReference type="GO" id="GO:0030246">
    <property type="term" value="F:carbohydrate binding"/>
    <property type="evidence" value="ECO:0007669"/>
    <property type="project" value="InterPro"/>
</dbReference>
<dbReference type="EC" id="3.2.1.28" evidence="3"/>
<evidence type="ECO:0000313" key="8">
    <source>
        <dbReference type="EMBL" id="PSK56607.1"/>
    </source>
</evidence>
<accession>A0A2P8A811</accession>
<feature type="region of interest" description="Disordered" evidence="4">
    <location>
        <begin position="1040"/>
        <end position="1087"/>
    </location>
</feature>
<dbReference type="Pfam" id="PF03632">
    <property type="entry name" value="Glyco_hydro_65m"/>
    <property type="match status" value="1"/>
</dbReference>
<proteinExistence type="inferred from homology"/>
<evidence type="ECO:0000313" key="9">
    <source>
        <dbReference type="Proteomes" id="UP000243723"/>
    </source>
</evidence>
<keyword evidence="9" id="KW-1185">Reference proteome</keyword>
<dbReference type="OrthoDB" id="200349at2759"/>
<dbReference type="PANTHER" id="PTHR11051:SF8">
    <property type="entry name" value="PROTEIN-GLUCOSYLGALACTOSYLHYDROXYLYSINE GLUCOSIDASE"/>
    <property type="match status" value="1"/>
</dbReference>
<dbReference type="InterPro" id="IPR008928">
    <property type="entry name" value="6-hairpin_glycosidase_sf"/>
</dbReference>
<evidence type="ECO:0000256" key="3">
    <source>
        <dbReference type="ARBA" id="ARBA00012757"/>
    </source>
</evidence>
<evidence type="ECO:0000259" key="6">
    <source>
        <dbReference type="Pfam" id="PF03632"/>
    </source>
</evidence>
<dbReference type="GO" id="GO:0009277">
    <property type="term" value="C:fungal-type cell wall"/>
    <property type="evidence" value="ECO:0007669"/>
    <property type="project" value="TreeGrafter"/>
</dbReference>
<protein>
    <recommendedName>
        <fullName evidence="3">alpha,alpha-trehalase</fullName>
        <ecNumber evidence="3">3.2.1.28</ecNumber>
    </recommendedName>
</protein>
<dbReference type="EMBL" id="NHZQ01000060">
    <property type="protein sequence ID" value="PSK56607.1"/>
    <property type="molecule type" value="Genomic_DNA"/>
</dbReference>
<dbReference type="Gene3D" id="2.60.120.260">
    <property type="entry name" value="Galactose-binding domain-like"/>
    <property type="match status" value="1"/>
</dbReference>
<dbReference type="Pfam" id="PF03636">
    <property type="entry name" value="Glyco_hydro_65N"/>
    <property type="match status" value="1"/>
</dbReference>
<dbReference type="InterPro" id="IPR005196">
    <property type="entry name" value="Glyco_hydro_65_N"/>
</dbReference>
<evidence type="ECO:0000256" key="4">
    <source>
        <dbReference type="SAM" id="MobiDB-lite"/>
    </source>
</evidence>
<dbReference type="Gene3D" id="1.50.10.10">
    <property type="match status" value="1"/>
</dbReference>
<dbReference type="PANTHER" id="PTHR11051">
    <property type="entry name" value="GLYCOSYL HYDROLASE-RELATED"/>
    <property type="match status" value="1"/>
</dbReference>
<dbReference type="AlphaFoldDB" id="A0A2P8A811"/>
<evidence type="ECO:0000259" key="7">
    <source>
        <dbReference type="Pfam" id="PF03636"/>
    </source>
</evidence>
<dbReference type="InterPro" id="IPR005195">
    <property type="entry name" value="Glyco_hydro_65_M"/>
</dbReference>
<dbReference type="Gene3D" id="2.70.98.40">
    <property type="entry name" value="Glycoside hydrolase, family 65, N-terminal domain"/>
    <property type="match status" value="1"/>
</dbReference>
<dbReference type="SUPFAM" id="SSF74650">
    <property type="entry name" value="Galactose mutarotase-like"/>
    <property type="match status" value="1"/>
</dbReference>
<dbReference type="GO" id="GO:0005993">
    <property type="term" value="P:trehalose catabolic process"/>
    <property type="evidence" value="ECO:0007669"/>
    <property type="project" value="TreeGrafter"/>
</dbReference>
<sequence>MKNARGLKPSIVFALLAAVGPSRAQEDFSITSSEFTSWDNDNWELSTNRLIQGRYQSRAPIANGYFGCGIAAAGPFFEADVNFTSPDGGSLPINGWPLDNPRQTFCTVSGFFNSQANTTRTNFPENLLKGGESVIAGIPNWPNFHLQIGDVVLDAAVDNATISNFRSSRSLRNGLQTWSYNWAPSDGVNISVSYDMFIDRSRPNVAAIRLTASAGSDVNATVIDILDGRGAVRSEPGEKGQVDDSNTIYTSVTPHWLGNITAWIFSTVESDAISSRQNTSESFYRAGNGSTIAQSFPISFSANTPVVITKYVGVASSDGFDDPEEVARSASLDASNSTFDALFNGSAAAWAELMDSDLVDDYTLPDGSLPEDENVLNMHIISKANAHYLLQNLLPSNLSDLAKWSISVGGLGSDSYAGLVFWDADIFMSPGIAISHPQYAFQIPNYRIQLSGQARENSQSETNANNQTYSEGSILYPWTSGRFGNCTGTGPCVDYQYHLNSDIFLNNLLYWRITGDDEWFRNQAVPVNDGILQMFSELVYYNETVQGYSIRNLTDPDEYANQVPDGAFTLASIAKIIEFAEGYADQFNLTLPSNYSDIAANPALPFVESGVLSEYRGANNTAVIKQDAVDLINYPMDYSSENYTEADKLTSLDYYANLQSPDGPAMTYSLYSISANALSPSGCSAYTYALNGFSPYTRAPWYQFSEQQVDAFDENGGTNPAFPFMTGHGGWHQVGPMGWLGVRAVEEQLIINPALPPQISYVSLRTIIFGGAGLKATMNNTHTNLTRVDASSYLPANSTDKYAGQPMPFTQGFSLETGENRTISLGDTITLENRLYSLNTTSPGNILQCLPATTSTNTLPGQFALAAIDGATSTRWQPETQSASSMTVDLRSRGAYQLLSGVSFDWGSRPPRAVRLSIYNGTSPNASANVPITTASFTNITISEPYNVDTVAIIRPYVGNQSFYTFSAPVYSGDFVMLTIEGSLYEGDERGATVGEFNLYDARGGSLLDDARDGTIPVGTQNITANVTVQTVDATVTSGVPSSVATEGLGGGSSGGGSGGSGSGDSGSGSGSGGSGAPQNSGGPKGMMSGSQFALALAMLLGIGLFF</sequence>
<dbReference type="STRING" id="40998.A0A2P8A811"/>
<evidence type="ECO:0000256" key="2">
    <source>
        <dbReference type="ARBA" id="ARBA00006768"/>
    </source>
</evidence>
<comment type="caution">
    <text evidence="8">The sequence shown here is derived from an EMBL/GenBank/DDBJ whole genome shotgun (WGS) entry which is preliminary data.</text>
</comment>
<dbReference type="InterPro" id="IPR037018">
    <property type="entry name" value="GH65_N"/>
</dbReference>
<feature type="compositionally biased region" description="Gly residues" evidence="4">
    <location>
        <begin position="1048"/>
        <end position="1076"/>
    </location>
</feature>
<reference evidence="8 9" key="1">
    <citation type="submission" date="2017-05" db="EMBL/GenBank/DDBJ databases">
        <title>Draft genome sequence of Elsinoe australis.</title>
        <authorList>
            <person name="Cheng Q."/>
        </authorList>
    </citation>
    <scope>NUCLEOTIDE SEQUENCE [LARGE SCALE GENOMIC DNA]</scope>
    <source>
        <strain evidence="8 9">NL1</strain>
    </source>
</reference>
<feature type="signal peptide" evidence="5">
    <location>
        <begin position="1"/>
        <end position="24"/>
    </location>
</feature>
<dbReference type="Proteomes" id="UP000243723">
    <property type="component" value="Unassembled WGS sequence"/>
</dbReference>
<dbReference type="InterPro" id="IPR012341">
    <property type="entry name" value="6hp_glycosidase-like_sf"/>
</dbReference>
<comment type="similarity">
    <text evidence="2">Belongs to the glycosyl hydrolase 65 family.</text>
</comment>
<comment type="catalytic activity">
    <reaction evidence="1">
        <text>alpha,alpha-trehalose + H2O = alpha-D-glucose + beta-D-glucose</text>
        <dbReference type="Rhea" id="RHEA:32675"/>
        <dbReference type="ChEBI" id="CHEBI:15377"/>
        <dbReference type="ChEBI" id="CHEBI:15903"/>
        <dbReference type="ChEBI" id="CHEBI:16551"/>
        <dbReference type="ChEBI" id="CHEBI:17925"/>
        <dbReference type="EC" id="3.2.1.28"/>
    </reaction>
</comment>
<feature type="domain" description="Glycoside hydrolase family 65 N-terminal" evidence="7">
    <location>
        <begin position="52"/>
        <end position="318"/>
    </location>
</feature>
<gene>
    <name evidence="8" type="ORF">B9Z65_6231</name>
</gene>
<feature type="domain" description="Glycoside hydrolase family 65 central catalytic" evidence="6">
    <location>
        <begin position="402"/>
        <end position="589"/>
    </location>
</feature>
<name>A0A2P8A811_9PEZI</name>
<dbReference type="GO" id="GO:0004555">
    <property type="term" value="F:alpha,alpha-trehalase activity"/>
    <property type="evidence" value="ECO:0007669"/>
    <property type="project" value="UniProtKB-EC"/>
</dbReference>
<dbReference type="SUPFAM" id="SSF48208">
    <property type="entry name" value="Six-hairpin glycosidases"/>
    <property type="match status" value="1"/>
</dbReference>
<evidence type="ECO:0000256" key="5">
    <source>
        <dbReference type="SAM" id="SignalP"/>
    </source>
</evidence>
<feature type="chain" id="PRO_5015169112" description="alpha,alpha-trehalase" evidence="5">
    <location>
        <begin position="25"/>
        <end position="1107"/>
    </location>
</feature>
<keyword evidence="5" id="KW-0732">Signal</keyword>
<dbReference type="InterPro" id="IPR011013">
    <property type="entry name" value="Gal_mutarotase_sf_dom"/>
</dbReference>